<gene>
    <name evidence="1" type="ORF">DCP75_19375</name>
</gene>
<accession>A0A3C1KUG4</accession>
<dbReference type="InterPro" id="IPR022028">
    <property type="entry name" value="DUF3604"/>
</dbReference>
<protein>
    <recommendedName>
        <fullName evidence="3">DUF3604 domain-containing protein</fullName>
    </recommendedName>
</protein>
<evidence type="ECO:0008006" key="3">
    <source>
        <dbReference type="Google" id="ProtNLM"/>
    </source>
</evidence>
<evidence type="ECO:0000313" key="2">
    <source>
        <dbReference type="Proteomes" id="UP000259273"/>
    </source>
</evidence>
<dbReference type="EMBL" id="DMND01000261">
    <property type="protein sequence ID" value="HAN29836.1"/>
    <property type="molecule type" value="Genomic_DNA"/>
</dbReference>
<evidence type="ECO:0000313" key="1">
    <source>
        <dbReference type="EMBL" id="HAN29836.1"/>
    </source>
</evidence>
<sequence>MGEYRVRQITSGNVVVTLLAVLLLGASGQSPASELEARERCDHFTSTKRPFFGDLHVHTRYSLDASTQGTQTTPAQAYQFAQGGRIGVQPWSVDGKAQRSLQLARPLDFAMVSDHAELIGEVEMCNNPEVTGHNSWQCRFYRAWPRGAFYLFNYMAAMRASHLGLCGDDGELCDAAALAPWQEMRDAAEAHYDRSSACAFTTFIGYEWTGVAPATGGNLHRNVVFRNAQVPKLPASYIDTPGETLLWDALENDCNDSDSGCEALVIPHNSNLSAGQMFPLQRADGSPLDADYAAQRQRMEPLVEIMQHKGASECFYAPGTTRDELCAFEQLSRDNIARFDTPPQPGTGFLRDTWLQGLSQQAQTGINPFRFGVIASTDTHLGAPGAVAEADFLGHGGDGVPALKAVPPGLPDKLEYNPGGLAVVWAEQNTRDALFTAMQRREVYGTSGPRIVSRLFAGFDLEPALCAAPDMAAQGYARAVPMGSDLGPAPVGAAMTLLLAAQQDAGAGAEPGLPLQKIQVVKGWLDADGERHERVYDAVGDAEPRGTVDTASCATGGSGHARLCAVWSDPDFDPSERAFYYSRVVENPSCRWSQRLCVAGGVDCSRPETIGEGFEGCCAAEHRPVVQERAWSSPVWYQPTTP</sequence>
<organism evidence="1 2">
    <name type="scientific">Haliea salexigens</name>
    <dbReference type="NCBI Taxonomy" id="287487"/>
    <lineage>
        <taxon>Bacteria</taxon>
        <taxon>Pseudomonadati</taxon>
        <taxon>Pseudomonadota</taxon>
        <taxon>Gammaproteobacteria</taxon>
        <taxon>Cellvibrionales</taxon>
        <taxon>Halieaceae</taxon>
        <taxon>Haliea</taxon>
    </lineage>
</organism>
<comment type="caution">
    <text evidence="1">The sequence shown here is derived from an EMBL/GenBank/DDBJ whole genome shotgun (WGS) entry which is preliminary data.</text>
</comment>
<name>A0A3C1KUG4_9GAMM</name>
<dbReference type="Pfam" id="PF12228">
    <property type="entry name" value="DUF3604"/>
    <property type="match status" value="1"/>
</dbReference>
<dbReference type="Proteomes" id="UP000259273">
    <property type="component" value="Unassembled WGS sequence"/>
</dbReference>
<reference evidence="1 2" key="1">
    <citation type="journal article" date="2018" name="Nat. Biotechnol.">
        <title>A standardized bacterial taxonomy based on genome phylogeny substantially revises the tree of life.</title>
        <authorList>
            <person name="Parks D.H."/>
            <person name="Chuvochina M."/>
            <person name="Waite D.W."/>
            <person name="Rinke C."/>
            <person name="Skarshewski A."/>
            <person name="Chaumeil P.A."/>
            <person name="Hugenholtz P."/>
        </authorList>
    </citation>
    <scope>NUCLEOTIDE SEQUENCE [LARGE SCALE GENOMIC DNA]</scope>
    <source>
        <strain evidence="1">UBA9158</strain>
    </source>
</reference>
<dbReference type="AlphaFoldDB" id="A0A3C1KUG4"/>
<dbReference type="STRING" id="1121937.GCA_000423125_01212"/>
<proteinExistence type="predicted"/>